<dbReference type="PANTHER" id="PTHR36933">
    <property type="entry name" value="SLL0788 PROTEIN"/>
    <property type="match status" value="1"/>
</dbReference>
<dbReference type="InterPro" id="IPR012347">
    <property type="entry name" value="Ferritin-like"/>
</dbReference>
<gene>
    <name evidence="2" type="ORF">Q0590_23365</name>
</gene>
<comment type="caution">
    <text evidence="2">The sequence shown here is derived from an EMBL/GenBank/DDBJ whole genome shotgun (WGS) entry which is preliminary data.</text>
</comment>
<dbReference type="EMBL" id="JAUKPO010000017">
    <property type="protein sequence ID" value="MDO1449236.1"/>
    <property type="molecule type" value="Genomic_DNA"/>
</dbReference>
<evidence type="ECO:0000259" key="1">
    <source>
        <dbReference type="Pfam" id="PF03713"/>
    </source>
</evidence>
<keyword evidence="3" id="KW-1185">Reference proteome</keyword>
<accession>A0ABT8RAV7</accession>
<protein>
    <submittedName>
        <fullName evidence="2">DUF305 domain-containing protein</fullName>
    </submittedName>
</protein>
<proteinExistence type="predicted"/>
<reference evidence="2" key="1">
    <citation type="submission" date="2023-07" db="EMBL/GenBank/DDBJ databases">
        <title>The genome sequence of Rhodocytophaga aerolata KACC 12507.</title>
        <authorList>
            <person name="Zhang X."/>
        </authorList>
    </citation>
    <scope>NUCLEOTIDE SEQUENCE</scope>
    <source>
        <strain evidence="2">KACC 12507</strain>
    </source>
</reference>
<dbReference type="RefSeq" id="WP_302040038.1">
    <property type="nucleotide sequence ID" value="NZ_JAUKPO010000017.1"/>
</dbReference>
<dbReference type="Pfam" id="PF03713">
    <property type="entry name" value="DUF305"/>
    <property type="match status" value="1"/>
</dbReference>
<dbReference type="PROSITE" id="PS51257">
    <property type="entry name" value="PROKAR_LIPOPROTEIN"/>
    <property type="match status" value="1"/>
</dbReference>
<organism evidence="2 3">
    <name type="scientific">Rhodocytophaga aerolata</name>
    <dbReference type="NCBI Taxonomy" id="455078"/>
    <lineage>
        <taxon>Bacteria</taxon>
        <taxon>Pseudomonadati</taxon>
        <taxon>Bacteroidota</taxon>
        <taxon>Cytophagia</taxon>
        <taxon>Cytophagales</taxon>
        <taxon>Rhodocytophagaceae</taxon>
        <taxon>Rhodocytophaga</taxon>
    </lineage>
</organism>
<dbReference type="PANTHER" id="PTHR36933:SF1">
    <property type="entry name" value="SLL0788 PROTEIN"/>
    <property type="match status" value="1"/>
</dbReference>
<dbReference type="InterPro" id="IPR005183">
    <property type="entry name" value="DUF305_CopM-like"/>
</dbReference>
<name>A0ABT8RAV7_9BACT</name>
<dbReference type="Proteomes" id="UP001168528">
    <property type="component" value="Unassembled WGS sequence"/>
</dbReference>
<dbReference type="Gene3D" id="1.20.1260.10">
    <property type="match status" value="2"/>
</dbReference>
<evidence type="ECO:0000313" key="3">
    <source>
        <dbReference type="Proteomes" id="UP001168528"/>
    </source>
</evidence>
<evidence type="ECO:0000313" key="2">
    <source>
        <dbReference type="EMBL" id="MDO1449236.1"/>
    </source>
</evidence>
<sequence>MTNHRLLSLLTLVFACCFVFTGCQFLGLPEDFNPIKENQKKEAFHKEMDAAMMTMMKAMMETPMTMDPDVDFARMMIPHHIGSVDMAQIELKYGHEAKARQLAQEAKDADEASIKRLQAFLDSYGSPEPVSEETYSKFKMKMDEAMKKMEETMGSVPETIDPDYDFAEMMIHHHQGAIDMSKIELEFGDDEPAKKEAQMIIDHQEEEIIKLGEFRNEHGQPLF</sequence>
<feature type="domain" description="DUF305" evidence="1">
    <location>
        <begin position="69"/>
        <end position="212"/>
    </location>
</feature>